<dbReference type="Gene3D" id="1.10.600.10">
    <property type="entry name" value="Farnesyl Diphosphate Synthase"/>
    <property type="match status" value="1"/>
</dbReference>
<dbReference type="GO" id="GO:0004337">
    <property type="term" value="F:(2E,6E)-farnesyl diphosphate synthase activity"/>
    <property type="evidence" value="ECO:0007669"/>
    <property type="project" value="TreeGrafter"/>
</dbReference>
<keyword evidence="4" id="KW-0460">Magnesium</keyword>
<accession>A0A644Z4C2</accession>
<protein>
    <recommendedName>
        <fullName evidence="6">(2E,6E)-farnesyl diphosphate synthase</fullName>
    </recommendedName>
</protein>
<keyword evidence="3" id="KW-0479">Metal-binding</keyword>
<organism evidence="5">
    <name type="scientific">bioreactor metagenome</name>
    <dbReference type="NCBI Taxonomy" id="1076179"/>
    <lineage>
        <taxon>unclassified sequences</taxon>
        <taxon>metagenomes</taxon>
        <taxon>ecological metagenomes</taxon>
    </lineage>
</organism>
<evidence type="ECO:0000256" key="4">
    <source>
        <dbReference type="ARBA" id="ARBA00022842"/>
    </source>
</evidence>
<dbReference type="PROSITE" id="PS00723">
    <property type="entry name" value="POLYPRENYL_SYNTHASE_1"/>
    <property type="match status" value="1"/>
</dbReference>
<evidence type="ECO:0000313" key="5">
    <source>
        <dbReference type="EMBL" id="MPM35642.1"/>
    </source>
</evidence>
<evidence type="ECO:0000256" key="1">
    <source>
        <dbReference type="ARBA" id="ARBA00001946"/>
    </source>
</evidence>
<evidence type="ECO:0008006" key="6">
    <source>
        <dbReference type="Google" id="ProtNLM"/>
    </source>
</evidence>
<gene>
    <name evidence="5" type="ORF">SDC9_82235</name>
</gene>
<dbReference type="CDD" id="cd00867">
    <property type="entry name" value="Trans_IPPS"/>
    <property type="match status" value="1"/>
</dbReference>
<evidence type="ECO:0000256" key="3">
    <source>
        <dbReference type="ARBA" id="ARBA00022723"/>
    </source>
</evidence>
<dbReference type="SFLD" id="SFLDS00005">
    <property type="entry name" value="Isoprenoid_Synthase_Type_I"/>
    <property type="match status" value="1"/>
</dbReference>
<dbReference type="PANTHER" id="PTHR11525">
    <property type="entry name" value="FARNESYL-PYROPHOSPHATE SYNTHETASE"/>
    <property type="match status" value="1"/>
</dbReference>
<sequence>MANLSFLQKHKSEVDQYLLEFLREQSERTQEHPKAKEIFDYLENFCQNGKGIRGALFLDTLELSGLSPAQLREFLPAAAALELTHSGLLIQDDWMDHDSYRRGQATFHTQLKTVNPELPQDYVAAATNCAADIIFFLAFELLNRVNNPQFTKSKTLILQEYVSVGFAQWQEIFLSYQNSYQLADIEQIYRYKTARYTFVMPILAALLTQEITPQEVKKIEKIAENLGMIFQITDDRLNIFGKSQETKKAVGSDITDNKKTYYHFFFHQLLQQNPDSLALQKIKNFFGKKDLTAAELQLLQKTFAEFAITTSVDELLFHYQRDCHNAIDDLQQTVLKQRFTALLEYLLERKA</sequence>
<dbReference type="GO" id="GO:0004161">
    <property type="term" value="F:dimethylallyltranstransferase activity"/>
    <property type="evidence" value="ECO:0007669"/>
    <property type="project" value="TreeGrafter"/>
</dbReference>
<dbReference type="PANTHER" id="PTHR11525:SF0">
    <property type="entry name" value="FARNESYL PYROPHOSPHATE SYNTHASE"/>
    <property type="match status" value="1"/>
</dbReference>
<dbReference type="InterPro" id="IPR033749">
    <property type="entry name" value="Polyprenyl_synt_CS"/>
</dbReference>
<dbReference type="EMBL" id="VSSQ01007348">
    <property type="protein sequence ID" value="MPM35642.1"/>
    <property type="molecule type" value="Genomic_DNA"/>
</dbReference>
<dbReference type="GO" id="GO:0046872">
    <property type="term" value="F:metal ion binding"/>
    <property type="evidence" value="ECO:0007669"/>
    <property type="project" value="UniProtKB-KW"/>
</dbReference>
<dbReference type="GO" id="GO:0005737">
    <property type="term" value="C:cytoplasm"/>
    <property type="evidence" value="ECO:0007669"/>
    <property type="project" value="TreeGrafter"/>
</dbReference>
<dbReference type="Pfam" id="PF00348">
    <property type="entry name" value="polyprenyl_synt"/>
    <property type="match status" value="1"/>
</dbReference>
<comment type="cofactor">
    <cofactor evidence="1">
        <name>Mg(2+)</name>
        <dbReference type="ChEBI" id="CHEBI:18420"/>
    </cofactor>
</comment>
<dbReference type="SUPFAM" id="SSF48576">
    <property type="entry name" value="Terpenoid synthases"/>
    <property type="match status" value="1"/>
</dbReference>
<dbReference type="InterPro" id="IPR039702">
    <property type="entry name" value="FPS1-like"/>
</dbReference>
<dbReference type="AlphaFoldDB" id="A0A644Z4C2"/>
<evidence type="ECO:0000256" key="2">
    <source>
        <dbReference type="ARBA" id="ARBA00022679"/>
    </source>
</evidence>
<dbReference type="InterPro" id="IPR000092">
    <property type="entry name" value="Polyprenyl_synt"/>
</dbReference>
<dbReference type="GO" id="GO:0045337">
    <property type="term" value="P:farnesyl diphosphate biosynthetic process"/>
    <property type="evidence" value="ECO:0007669"/>
    <property type="project" value="TreeGrafter"/>
</dbReference>
<dbReference type="InterPro" id="IPR008949">
    <property type="entry name" value="Isoprenoid_synthase_dom_sf"/>
</dbReference>
<name>A0A644Z4C2_9ZZZZ</name>
<proteinExistence type="predicted"/>
<comment type="caution">
    <text evidence="5">The sequence shown here is derived from an EMBL/GenBank/DDBJ whole genome shotgun (WGS) entry which is preliminary data.</text>
</comment>
<keyword evidence="2" id="KW-0808">Transferase</keyword>
<reference evidence="5" key="1">
    <citation type="submission" date="2019-08" db="EMBL/GenBank/DDBJ databases">
        <authorList>
            <person name="Kucharzyk K."/>
            <person name="Murdoch R.W."/>
            <person name="Higgins S."/>
            <person name="Loffler F."/>
        </authorList>
    </citation>
    <scope>NUCLEOTIDE SEQUENCE</scope>
</reference>